<evidence type="ECO:0000313" key="6">
    <source>
        <dbReference type="RefSeq" id="XP_010278793.1"/>
    </source>
</evidence>
<dbReference type="Proteomes" id="UP000189703">
    <property type="component" value="Unplaced"/>
</dbReference>
<evidence type="ECO:0000313" key="4">
    <source>
        <dbReference type="RefSeq" id="XP_010278791.1"/>
    </source>
</evidence>
<dbReference type="Pfam" id="PF01764">
    <property type="entry name" value="Lipase_3"/>
    <property type="match status" value="1"/>
</dbReference>
<keyword evidence="2" id="KW-1185">Reference proteome</keyword>
<dbReference type="RefSeq" id="XP_010278790.1">
    <property type="nucleotide sequence ID" value="XM_010280488.2"/>
</dbReference>
<sequence>MGNTAVKTSKNDIFGISGPPVNTHDWNDPDYQRKVMACCTMGVYVLERDRQNNRQGPQALAEPWWKSFHFELHTVIKDTDGNIFGVILEFNPQTNHKQYSRQGAPRYVIAFRGTIPQSDSLIRDLKLDFNIIMNELHLSPCFHIAVRWVEQMVATKEIIWLTGHSLGASMAMLAGKKMAKNHATYLPAFLFNPPFPSFPTEMIKDKTLKNKARKVKSILKALLAKMVKPEPESPFAALFPWMPHLFVNPEDHICMEYKGYFEHRKVMEECGMKKIEQQATQYTVGGLMRSAIGNGAEPLHLIPSANLFVNLSPVEKPHAIKQWWMPNMQLQRTEYRYK</sequence>
<dbReference type="eggNOG" id="ENOG502QWRG">
    <property type="taxonomic scope" value="Eukaryota"/>
</dbReference>
<evidence type="ECO:0000313" key="5">
    <source>
        <dbReference type="RefSeq" id="XP_010278792.1"/>
    </source>
</evidence>
<protein>
    <submittedName>
        <fullName evidence="3 4">GDSL esterase/lipase At4g10955-like</fullName>
    </submittedName>
</protein>
<dbReference type="RefSeq" id="XP_010278792.1">
    <property type="nucleotide sequence ID" value="XM_010280490.2"/>
</dbReference>
<dbReference type="OrthoDB" id="1707188at2759"/>
<evidence type="ECO:0000313" key="2">
    <source>
        <dbReference type="Proteomes" id="UP000189703"/>
    </source>
</evidence>
<dbReference type="AlphaFoldDB" id="A0A1U8BBN8"/>
<name>A0A1U8BBN8_NELNU</name>
<dbReference type="OMA" id="CHATESV"/>
<reference evidence="3 4" key="1">
    <citation type="submission" date="2025-04" db="UniProtKB">
        <authorList>
            <consortium name="RefSeq"/>
        </authorList>
    </citation>
    <scope>IDENTIFICATION</scope>
</reference>
<proteinExistence type="predicted"/>
<dbReference type="SUPFAM" id="SSF53474">
    <property type="entry name" value="alpha/beta-Hydrolases"/>
    <property type="match status" value="1"/>
</dbReference>
<dbReference type="KEGG" id="nnu:104612867"/>
<gene>
    <name evidence="3 4 5 6" type="primary">LOC104612867</name>
</gene>
<accession>A0A1U8BBN8</accession>
<dbReference type="InterPro" id="IPR029058">
    <property type="entry name" value="AB_hydrolase_fold"/>
</dbReference>
<dbReference type="GO" id="GO:0006629">
    <property type="term" value="P:lipid metabolic process"/>
    <property type="evidence" value="ECO:0007669"/>
    <property type="project" value="InterPro"/>
</dbReference>
<evidence type="ECO:0000259" key="1">
    <source>
        <dbReference type="Pfam" id="PF01764"/>
    </source>
</evidence>
<organism evidence="2 6">
    <name type="scientific">Nelumbo nucifera</name>
    <name type="common">Sacred lotus</name>
    <dbReference type="NCBI Taxonomy" id="4432"/>
    <lineage>
        <taxon>Eukaryota</taxon>
        <taxon>Viridiplantae</taxon>
        <taxon>Streptophyta</taxon>
        <taxon>Embryophyta</taxon>
        <taxon>Tracheophyta</taxon>
        <taxon>Spermatophyta</taxon>
        <taxon>Magnoliopsida</taxon>
        <taxon>Proteales</taxon>
        <taxon>Nelumbonaceae</taxon>
        <taxon>Nelumbo</taxon>
    </lineage>
</organism>
<feature type="domain" description="Fungal lipase-type" evidence="1">
    <location>
        <begin position="158"/>
        <end position="183"/>
    </location>
</feature>
<dbReference type="InterPro" id="IPR002921">
    <property type="entry name" value="Fungal_lipase-type"/>
</dbReference>
<dbReference type="GeneID" id="104612867"/>
<dbReference type="PANTHER" id="PTHR31479">
    <property type="entry name" value="ALPHA/BETA-HYDROLASES SUPERFAMILY PROTEIN"/>
    <property type="match status" value="1"/>
</dbReference>
<dbReference type="PANTHER" id="PTHR31479:SF2">
    <property type="entry name" value="ALPHA_BETA-HYDROLASES SUPERFAMILY PROTEIN"/>
    <property type="match status" value="1"/>
</dbReference>
<dbReference type="RefSeq" id="XP_010278793.1">
    <property type="nucleotide sequence ID" value="XM_010280491.2"/>
</dbReference>
<evidence type="ECO:0000313" key="3">
    <source>
        <dbReference type="RefSeq" id="XP_010278790.1"/>
    </source>
</evidence>
<dbReference type="Gene3D" id="3.40.50.1820">
    <property type="entry name" value="alpha/beta hydrolase"/>
    <property type="match status" value="1"/>
</dbReference>
<dbReference type="RefSeq" id="XP_010278791.1">
    <property type="nucleotide sequence ID" value="XM_010280489.2"/>
</dbReference>